<evidence type="ECO:0000313" key="2">
    <source>
        <dbReference type="EMBL" id="MBB5894719.1"/>
    </source>
</evidence>
<dbReference type="RefSeq" id="WP_184866602.1">
    <property type="nucleotide sequence ID" value="NZ_BAAAWY010000019.1"/>
</dbReference>
<dbReference type="Proteomes" id="UP000585638">
    <property type="component" value="Unassembled WGS sequence"/>
</dbReference>
<reference evidence="2 3" key="1">
    <citation type="submission" date="2020-08" db="EMBL/GenBank/DDBJ databases">
        <title>Sequencing the genomes of 1000 actinobacteria strains.</title>
        <authorList>
            <person name="Klenk H.-P."/>
        </authorList>
    </citation>
    <scope>NUCLEOTIDE SEQUENCE [LARGE SCALE GENOMIC DNA]</scope>
    <source>
        <strain evidence="2 3">DSM 43851</strain>
    </source>
</reference>
<name>A0A7W9KLE8_9PSEU</name>
<keyword evidence="3" id="KW-1185">Reference proteome</keyword>
<protein>
    <submittedName>
        <fullName evidence="2">L-lactate permease</fullName>
    </submittedName>
</protein>
<sequence length="134" mass="14773">MPTLVFMLTIATVVLWGVAALLVWLRLPPPRQPVAVAYLAVPVVALTFVAFGGEAVGDVVMGLAAVVGLVLWLDTGLRPEEAIEFHEEEPERITHRTGELLMRRQLSVVGATALLMVILIITLPWLRDVQWLTR</sequence>
<dbReference type="EMBL" id="JACHIR010000001">
    <property type="protein sequence ID" value="MBB5894719.1"/>
    <property type="molecule type" value="Genomic_DNA"/>
</dbReference>
<feature type="transmembrane region" description="Helical" evidence="1">
    <location>
        <begin position="6"/>
        <end position="27"/>
    </location>
</feature>
<feature type="transmembrane region" description="Helical" evidence="1">
    <location>
        <begin position="106"/>
        <end position="126"/>
    </location>
</feature>
<dbReference type="AlphaFoldDB" id="A0A7W9KLE8"/>
<comment type="caution">
    <text evidence="2">The sequence shown here is derived from an EMBL/GenBank/DDBJ whole genome shotgun (WGS) entry which is preliminary data.</text>
</comment>
<keyword evidence="1" id="KW-0472">Membrane</keyword>
<organism evidence="2 3">
    <name type="scientific">Kutzneria kofuensis</name>
    <dbReference type="NCBI Taxonomy" id="103725"/>
    <lineage>
        <taxon>Bacteria</taxon>
        <taxon>Bacillati</taxon>
        <taxon>Actinomycetota</taxon>
        <taxon>Actinomycetes</taxon>
        <taxon>Pseudonocardiales</taxon>
        <taxon>Pseudonocardiaceae</taxon>
        <taxon>Kutzneria</taxon>
    </lineage>
</organism>
<keyword evidence="1" id="KW-0812">Transmembrane</keyword>
<evidence type="ECO:0000313" key="3">
    <source>
        <dbReference type="Proteomes" id="UP000585638"/>
    </source>
</evidence>
<feature type="transmembrane region" description="Helical" evidence="1">
    <location>
        <begin position="59"/>
        <end position="77"/>
    </location>
</feature>
<evidence type="ECO:0000256" key="1">
    <source>
        <dbReference type="SAM" id="Phobius"/>
    </source>
</evidence>
<keyword evidence="1" id="KW-1133">Transmembrane helix</keyword>
<feature type="transmembrane region" description="Helical" evidence="1">
    <location>
        <begin position="34"/>
        <end position="53"/>
    </location>
</feature>
<accession>A0A7W9KLE8</accession>
<gene>
    <name evidence="2" type="ORF">BJ998_005915</name>
</gene>
<proteinExistence type="predicted"/>